<feature type="compositionally biased region" description="Low complexity" evidence="4">
    <location>
        <begin position="343"/>
        <end position="356"/>
    </location>
</feature>
<keyword evidence="3" id="KW-0804">Transcription</keyword>
<feature type="region of interest" description="Disordered" evidence="4">
    <location>
        <begin position="343"/>
        <end position="367"/>
    </location>
</feature>
<gene>
    <name evidence="7" type="ORF">GGQ86_001455</name>
    <name evidence="6" type="ORF">XFLAVUS301_09420</name>
</gene>
<keyword evidence="9" id="KW-1185">Reference proteome</keyword>
<dbReference type="InterPro" id="IPR046335">
    <property type="entry name" value="LacI/GalR-like_sensor"/>
</dbReference>
<accession>A0A9W6CF86</accession>
<dbReference type="GO" id="GO:0003700">
    <property type="term" value="F:DNA-binding transcription factor activity"/>
    <property type="evidence" value="ECO:0007669"/>
    <property type="project" value="TreeGrafter"/>
</dbReference>
<dbReference type="CDD" id="cd06267">
    <property type="entry name" value="PBP1_LacI_sugar_binding-like"/>
    <property type="match status" value="1"/>
</dbReference>
<name>A0A9W6CF86_XANFL</name>
<dbReference type="Proteomes" id="UP001144397">
    <property type="component" value="Unassembled WGS sequence"/>
</dbReference>
<feature type="domain" description="HTH lacI-type" evidence="5">
    <location>
        <begin position="15"/>
        <end position="71"/>
    </location>
</feature>
<dbReference type="SUPFAM" id="SSF53822">
    <property type="entry name" value="Periplasmic binding protein-like I"/>
    <property type="match status" value="1"/>
</dbReference>
<dbReference type="EMBL" id="JAVDPY010000002">
    <property type="protein sequence ID" value="MDR6332991.1"/>
    <property type="molecule type" value="Genomic_DNA"/>
</dbReference>
<dbReference type="PANTHER" id="PTHR30146">
    <property type="entry name" value="LACI-RELATED TRANSCRIPTIONAL REPRESSOR"/>
    <property type="match status" value="1"/>
</dbReference>
<dbReference type="PANTHER" id="PTHR30146:SF138">
    <property type="entry name" value="TRANSCRIPTIONAL REGULATORY PROTEIN"/>
    <property type="match status" value="1"/>
</dbReference>
<dbReference type="Gene3D" id="1.10.260.40">
    <property type="entry name" value="lambda repressor-like DNA-binding domains"/>
    <property type="match status" value="1"/>
</dbReference>
<reference evidence="6" key="1">
    <citation type="submission" date="2022-12" db="EMBL/GenBank/DDBJ databases">
        <title>Reference genome sequencing for broad-spectrum identification of bacterial and archaeal isolates by mass spectrometry.</title>
        <authorList>
            <person name="Sekiguchi Y."/>
            <person name="Tourlousse D.M."/>
        </authorList>
    </citation>
    <scope>NUCLEOTIDE SEQUENCE</scope>
    <source>
        <strain evidence="6">301</strain>
    </source>
</reference>
<sequence length="367" mass="37956">MPRKDLKPPAAARGATLQSVADAVGVHRSTVARALDPEQSRRISADVVEKVQAEARRQGYRPDAVASSLRTGRSRLIGVVVPDLANPVFAPILGGIGATLAARGYSMMVADSGEDEAGQADIVEKLIARRVDGLVLATAKRDDATVSLCLKAGVPTVLVNRGEDGLRASTVVSDDTGGIAVAVAHLAGLGHRRIGHLAGPERLSTGVLRRRGFAAAMAAAGLPADAVTTATAYNREAGRVAAAELLDRWPDITAIAASNDLIALGAYQEAQQRGLRIPQDLSIVGHNDMPLVDMVAPPLTTVRIGHEAMGARAASILLDQIAQPETPPTLALVPARLIARASTAAPRGGAAEAGAKAPRKPRSTRPA</sequence>
<evidence type="ECO:0000313" key="9">
    <source>
        <dbReference type="Proteomes" id="UP001245370"/>
    </source>
</evidence>
<reference evidence="7 9" key="2">
    <citation type="submission" date="2023-07" db="EMBL/GenBank/DDBJ databases">
        <title>Genomic Encyclopedia of Type Strains, Phase IV (KMG-IV): sequencing the most valuable type-strain genomes for metagenomic binning, comparative biology and taxonomic classification.</title>
        <authorList>
            <person name="Goeker M."/>
        </authorList>
    </citation>
    <scope>NUCLEOTIDE SEQUENCE [LARGE SCALE GENOMIC DNA]</scope>
    <source>
        <strain evidence="7 9">DSM 338</strain>
    </source>
</reference>
<feature type="compositionally biased region" description="Basic residues" evidence="4">
    <location>
        <begin position="357"/>
        <end position="367"/>
    </location>
</feature>
<evidence type="ECO:0000256" key="1">
    <source>
        <dbReference type="ARBA" id="ARBA00023015"/>
    </source>
</evidence>
<dbReference type="PROSITE" id="PS50932">
    <property type="entry name" value="HTH_LACI_2"/>
    <property type="match status" value="1"/>
</dbReference>
<organism evidence="6 8">
    <name type="scientific">Xanthobacter flavus</name>
    <dbReference type="NCBI Taxonomy" id="281"/>
    <lineage>
        <taxon>Bacteria</taxon>
        <taxon>Pseudomonadati</taxon>
        <taxon>Pseudomonadota</taxon>
        <taxon>Alphaproteobacteria</taxon>
        <taxon>Hyphomicrobiales</taxon>
        <taxon>Xanthobacteraceae</taxon>
        <taxon>Xanthobacter</taxon>
    </lineage>
</organism>
<protein>
    <submittedName>
        <fullName evidence="6">LacI family transcriptional regulator</fullName>
    </submittedName>
</protein>
<evidence type="ECO:0000313" key="7">
    <source>
        <dbReference type="EMBL" id="MDR6332991.1"/>
    </source>
</evidence>
<evidence type="ECO:0000313" key="6">
    <source>
        <dbReference type="EMBL" id="GLI21268.1"/>
    </source>
</evidence>
<evidence type="ECO:0000256" key="3">
    <source>
        <dbReference type="ARBA" id="ARBA00023163"/>
    </source>
</evidence>
<evidence type="ECO:0000256" key="4">
    <source>
        <dbReference type="SAM" id="MobiDB-lite"/>
    </source>
</evidence>
<evidence type="ECO:0000259" key="5">
    <source>
        <dbReference type="PROSITE" id="PS50932"/>
    </source>
</evidence>
<dbReference type="CDD" id="cd01392">
    <property type="entry name" value="HTH_LacI"/>
    <property type="match status" value="1"/>
</dbReference>
<comment type="caution">
    <text evidence="6">The sequence shown here is derived from an EMBL/GenBank/DDBJ whole genome shotgun (WGS) entry which is preliminary data.</text>
</comment>
<keyword evidence="1" id="KW-0805">Transcription regulation</keyword>
<dbReference type="GO" id="GO:0000976">
    <property type="term" value="F:transcription cis-regulatory region binding"/>
    <property type="evidence" value="ECO:0007669"/>
    <property type="project" value="TreeGrafter"/>
</dbReference>
<dbReference type="InterPro" id="IPR010982">
    <property type="entry name" value="Lambda_DNA-bd_dom_sf"/>
</dbReference>
<dbReference type="AlphaFoldDB" id="A0A9W6CF86"/>
<evidence type="ECO:0000256" key="2">
    <source>
        <dbReference type="ARBA" id="ARBA00023125"/>
    </source>
</evidence>
<dbReference type="InterPro" id="IPR028082">
    <property type="entry name" value="Peripla_BP_I"/>
</dbReference>
<keyword evidence="2" id="KW-0238">DNA-binding</keyword>
<dbReference type="GeneID" id="95761736"/>
<dbReference type="Pfam" id="PF13377">
    <property type="entry name" value="Peripla_BP_3"/>
    <property type="match status" value="1"/>
</dbReference>
<dbReference type="SUPFAM" id="SSF47413">
    <property type="entry name" value="lambda repressor-like DNA-binding domains"/>
    <property type="match status" value="1"/>
</dbReference>
<evidence type="ECO:0000313" key="8">
    <source>
        <dbReference type="Proteomes" id="UP001144397"/>
    </source>
</evidence>
<dbReference type="InterPro" id="IPR000843">
    <property type="entry name" value="HTH_LacI"/>
</dbReference>
<dbReference type="Proteomes" id="UP001245370">
    <property type="component" value="Unassembled WGS sequence"/>
</dbReference>
<proteinExistence type="predicted"/>
<dbReference type="EMBL" id="BSDO01000001">
    <property type="protein sequence ID" value="GLI21268.1"/>
    <property type="molecule type" value="Genomic_DNA"/>
</dbReference>
<dbReference type="Gene3D" id="3.40.50.2300">
    <property type="match status" value="2"/>
</dbReference>
<dbReference type="SMART" id="SM00354">
    <property type="entry name" value="HTH_LACI"/>
    <property type="match status" value="1"/>
</dbReference>
<dbReference type="RefSeq" id="WP_281805756.1">
    <property type="nucleotide sequence ID" value="NZ_BSDO01000001.1"/>
</dbReference>